<keyword evidence="3" id="KW-1185">Reference proteome</keyword>
<feature type="compositionally biased region" description="Polar residues" evidence="1">
    <location>
        <begin position="1"/>
        <end position="30"/>
    </location>
</feature>
<comment type="caution">
    <text evidence="2">The sequence shown here is derived from an EMBL/GenBank/DDBJ whole genome shotgun (WGS) entry which is preliminary data.</text>
</comment>
<dbReference type="AlphaFoldDB" id="A0A5B0N8L2"/>
<proteinExistence type="predicted"/>
<feature type="region of interest" description="Disordered" evidence="1">
    <location>
        <begin position="84"/>
        <end position="126"/>
    </location>
</feature>
<protein>
    <submittedName>
        <fullName evidence="2">Uncharacterized protein</fullName>
    </submittedName>
</protein>
<dbReference type="EMBL" id="VSWC01000118">
    <property type="protein sequence ID" value="KAA1084440.1"/>
    <property type="molecule type" value="Genomic_DNA"/>
</dbReference>
<evidence type="ECO:0000313" key="3">
    <source>
        <dbReference type="Proteomes" id="UP000324748"/>
    </source>
</evidence>
<feature type="compositionally biased region" description="Pro residues" evidence="1">
    <location>
        <begin position="109"/>
        <end position="126"/>
    </location>
</feature>
<accession>A0A5B0N8L2</accession>
<dbReference type="Proteomes" id="UP000324748">
    <property type="component" value="Unassembled WGS sequence"/>
</dbReference>
<evidence type="ECO:0000256" key="1">
    <source>
        <dbReference type="SAM" id="MobiDB-lite"/>
    </source>
</evidence>
<reference evidence="2 3" key="1">
    <citation type="submission" date="2019-05" db="EMBL/GenBank/DDBJ databases">
        <title>Emergence of the Ug99 lineage of the wheat stem rust pathogen through somatic hybridization.</title>
        <authorList>
            <person name="Li F."/>
            <person name="Upadhyaya N.M."/>
            <person name="Sperschneider J."/>
            <person name="Matny O."/>
            <person name="Nguyen-Phuc H."/>
            <person name="Mago R."/>
            <person name="Raley C."/>
            <person name="Miller M.E."/>
            <person name="Silverstein K.A.T."/>
            <person name="Henningsen E."/>
            <person name="Hirsch C.D."/>
            <person name="Visser B."/>
            <person name="Pretorius Z.A."/>
            <person name="Steffenson B.J."/>
            <person name="Schwessinger B."/>
            <person name="Dodds P.N."/>
            <person name="Figueroa M."/>
        </authorList>
    </citation>
    <scope>NUCLEOTIDE SEQUENCE [LARGE SCALE GENOMIC DNA]</scope>
    <source>
        <strain evidence="2">21-0</strain>
    </source>
</reference>
<organism evidence="2 3">
    <name type="scientific">Puccinia graminis f. sp. tritici</name>
    <dbReference type="NCBI Taxonomy" id="56615"/>
    <lineage>
        <taxon>Eukaryota</taxon>
        <taxon>Fungi</taxon>
        <taxon>Dikarya</taxon>
        <taxon>Basidiomycota</taxon>
        <taxon>Pucciniomycotina</taxon>
        <taxon>Pucciniomycetes</taxon>
        <taxon>Pucciniales</taxon>
        <taxon>Pucciniaceae</taxon>
        <taxon>Puccinia</taxon>
    </lineage>
</organism>
<feature type="region of interest" description="Disordered" evidence="1">
    <location>
        <begin position="1"/>
        <end position="34"/>
    </location>
</feature>
<name>A0A5B0N8L2_PUCGR</name>
<gene>
    <name evidence="2" type="ORF">PGT21_027977</name>
</gene>
<sequence>MNNEVIQQVNTEAKNQETPTNEGQSAGNQDQRLDELDLRMNRMTTSLETLIGIIKATDPTPQPVRQQLNFEPVSTVALASNPNRSQFAFVGPTAPPQNPQPQTAENRPNNPPFQPTNPAIPQPFPS</sequence>
<evidence type="ECO:0000313" key="2">
    <source>
        <dbReference type="EMBL" id="KAA1084440.1"/>
    </source>
</evidence>